<organism evidence="4 5">
    <name type="scientific">Glycomyces buryatensis</name>
    <dbReference type="NCBI Taxonomy" id="2570927"/>
    <lineage>
        <taxon>Bacteria</taxon>
        <taxon>Bacillati</taxon>
        <taxon>Actinomycetota</taxon>
        <taxon>Actinomycetes</taxon>
        <taxon>Glycomycetales</taxon>
        <taxon>Glycomycetaceae</taxon>
        <taxon>Glycomyces</taxon>
    </lineage>
</organism>
<evidence type="ECO:0000256" key="1">
    <source>
        <dbReference type="SAM" id="MobiDB-lite"/>
    </source>
</evidence>
<dbReference type="InterPro" id="IPR002559">
    <property type="entry name" value="Transposase_11"/>
</dbReference>
<dbReference type="PANTHER" id="PTHR30007:SF1">
    <property type="entry name" value="BLR1914 PROTEIN"/>
    <property type="match status" value="1"/>
</dbReference>
<dbReference type="PANTHER" id="PTHR30007">
    <property type="entry name" value="PHP DOMAIN PROTEIN"/>
    <property type="match status" value="1"/>
</dbReference>
<dbReference type="OrthoDB" id="4546548at2"/>
<dbReference type="GO" id="GO:0006313">
    <property type="term" value="P:DNA transposition"/>
    <property type="evidence" value="ECO:0007669"/>
    <property type="project" value="InterPro"/>
</dbReference>
<feature type="compositionally biased region" description="Basic residues" evidence="1">
    <location>
        <begin position="227"/>
        <end position="237"/>
    </location>
</feature>
<dbReference type="GO" id="GO:0003677">
    <property type="term" value="F:DNA binding"/>
    <property type="evidence" value="ECO:0007669"/>
    <property type="project" value="InterPro"/>
</dbReference>
<keyword evidence="5" id="KW-1185">Reference proteome</keyword>
<reference evidence="5" key="1">
    <citation type="submission" date="2019-04" db="EMBL/GenBank/DDBJ databases">
        <title>Nocardioides xinjiangensis sp. nov.</title>
        <authorList>
            <person name="Liu S."/>
        </authorList>
    </citation>
    <scope>NUCLEOTIDE SEQUENCE [LARGE SCALE GENOMIC DNA]</scope>
    <source>
        <strain evidence="5">18</strain>
    </source>
</reference>
<comment type="caution">
    <text evidence="4">The sequence shown here is derived from an EMBL/GenBank/DDBJ whole genome shotgun (WGS) entry which is preliminary data.</text>
</comment>
<dbReference type="Proteomes" id="UP000308760">
    <property type="component" value="Unassembled WGS sequence"/>
</dbReference>
<accession>A0A4V4HSR6</accession>
<sequence length="293" mass="33475">MNSGGFLVGVSTRGELSDRQWKHLRKWMPAPARRGRPITRPRRQLVNGVAWRVRVGSPWRDVPGRFGPWPTIYWLFRTWQLEGTWILLVRMLLRFTDDHGGLTWEVSVDSTTVRAHISAAGAGKHPVEGEPHDHALGRSRGGWTTKIHLATDTNQQVMAMTLTPGQAGDSPQFQKVLNKISVPRPGPGRPRTRPSRVLADKAYPSRANRAYLRRRDIQAVTPDKKDQRRSRKAKGRLGGRPPAFDREAYKRRNIVERTIGRLKRFRGVATRYDKLAVRYEATIHVAIILDWQP</sequence>
<name>A0A4V4HSR6_9ACTN</name>
<proteinExistence type="predicted"/>
<dbReference type="GO" id="GO:0004803">
    <property type="term" value="F:transposase activity"/>
    <property type="evidence" value="ECO:0007669"/>
    <property type="project" value="InterPro"/>
</dbReference>
<gene>
    <name evidence="4" type="ORF">FAB82_04680</name>
</gene>
<dbReference type="InterPro" id="IPR025161">
    <property type="entry name" value="IS402-like_dom"/>
</dbReference>
<protein>
    <submittedName>
        <fullName evidence="4">IS5 family transposase</fullName>
    </submittedName>
</protein>
<dbReference type="AlphaFoldDB" id="A0A4V4HSR6"/>
<dbReference type="Pfam" id="PF01609">
    <property type="entry name" value="DDE_Tnp_1"/>
    <property type="match status" value="1"/>
</dbReference>
<evidence type="ECO:0000259" key="3">
    <source>
        <dbReference type="Pfam" id="PF13340"/>
    </source>
</evidence>
<evidence type="ECO:0000259" key="2">
    <source>
        <dbReference type="Pfam" id="PF01609"/>
    </source>
</evidence>
<evidence type="ECO:0000313" key="4">
    <source>
        <dbReference type="EMBL" id="THV42746.1"/>
    </source>
</evidence>
<feature type="domain" description="Transposase IS4-like" evidence="2">
    <location>
        <begin position="105"/>
        <end position="289"/>
    </location>
</feature>
<dbReference type="NCBIfam" id="NF033580">
    <property type="entry name" value="transpos_IS5_3"/>
    <property type="match status" value="1"/>
</dbReference>
<feature type="region of interest" description="Disordered" evidence="1">
    <location>
        <begin position="217"/>
        <end position="244"/>
    </location>
</feature>
<feature type="compositionally biased region" description="Basic and acidic residues" evidence="1">
    <location>
        <begin position="217"/>
        <end position="226"/>
    </location>
</feature>
<evidence type="ECO:0000313" key="5">
    <source>
        <dbReference type="Proteomes" id="UP000308760"/>
    </source>
</evidence>
<feature type="domain" description="Insertion element IS402-like" evidence="3">
    <location>
        <begin position="16"/>
        <end position="85"/>
    </location>
</feature>
<dbReference type="RefSeq" id="WP_136533385.1">
    <property type="nucleotide sequence ID" value="NZ_STGY01000017.1"/>
</dbReference>
<dbReference type="EMBL" id="STGY01000017">
    <property type="protein sequence ID" value="THV42746.1"/>
    <property type="molecule type" value="Genomic_DNA"/>
</dbReference>
<reference evidence="4 5" key="2">
    <citation type="submission" date="2019-05" db="EMBL/GenBank/DDBJ databases">
        <title>Glycomyces buryatensis sp. nov.</title>
        <authorList>
            <person name="Nikitina E."/>
        </authorList>
    </citation>
    <scope>NUCLEOTIDE SEQUENCE [LARGE SCALE GENOMIC DNA]</scope>
    <source>
        <strain evidence="4 5">18</strain>
    </source>
</reference>
<dbReference type="Pfam" id="PF13340">
    <property type="entry name" value="DUF4096"/>
    <property type="match status" value="1"/>
</dbReference>